<evidence type="ECO:0000256" key="5">
    <source>
        <dbReference type="ARBA" id="ARBA00022833"/>
    </source>
</evidence>
<evidence type="ECO:0000256" key="1">
    <source>
        <dbReference type="ARBA" id="ARBA00004651"/>
    </source>
</evidence>
<sequence>MLDYFAALPHTAQALLATLFTWGVTALGAAAVFLFKRMNGTLLDAMLGFAAGVMTAASYFSLLAPAAELAESLGMNVPLALLAGFLGGGALLFLGDFVWARLDSRGGARRSAMLVSSITLHNIPEGLSVGVAFGSLAYGIPGATLASACLLALGIGLQNFPEGLAVSVPLRREGASRARAFCIGQLSGAVEPVAGVLGALLVLGVQRLLPYMLAFAAGAMIYVVVSELVPESQTNEKGGVMAFATLIGFALMMVMDVGLG</sequence>
<feature type="transmembrane region" description="Helical" evidence="8">
    <location>
        <begin position="47"/>
        <end position="67"/>
    </location>
</feature>
<evidence type="ECO:0000256" key="6">
    <source>
        <dbReference type="ARBA" id="ARBA00022989"/>
    </source>
</evidence>
<dbReference type="Proteomes" id="UP000824001">
    <property type="component" value="Unassembled WGS sequence"/>
</dbReference>
<keyword evidence="4 8" id="KW-0812">Transmembrane</keyword>
<feature type="transmembrane region" description="Helical" evidence="8">
    <location>
        <begin position="12"/>
        <end position="35"/>
    </location>
</feature>
<name>A0A9D1FCR6_9FIRM</name>
<keyword evidence="3" id="KW-1003">Cell membrane</keyword>
<dbReference type="Pfam" id="PF02535">
    <property type="entry name" value="Zip"/>
    <property type="match status" value="1"/>
</dbReference>
<evidence type="ECO:0000256" key="2">
    <source>
        <dbReference type="ARBA" id="ARBA00006939"/>
    </source>
</evidence>
<feature type="transmembrane region" description="Helical" evidence="8">
    <location>
        <begin position="240"/>
        <end position="259"/>
    </location>
</feature>
<gene>
    <name evidence="9" type="ORF">IAC18_02980</name>
</gene>
<reference evidence="9" key="1">
    <citation type="submission" date="2020-10" db="EMBL/GenBank/DDBJ databases">
        <authorList>
            <person name="Gilroy R."/>
        </authorList>
    </citation>
    <scope>NUCLEOTIDE SEQUENCE</scope>
    <source>
        <strain evidence="9">ChiHjej10B9-9673</strain>
    </source>
</reference>
<evidence type="ECO:0000313" key="9">
    <source>
        <dbReference type="EMBL" id="HIS66508.1"/>
    </source>
</evidence>
<dbReference type="PANTHER" id="PTHR11040">
    <property type="entry name" value="ZINC/IRON TRANSPORTER"/>
    <property type="match status" value="1"/>
</dbReference>
<feature type="transmembrane region" description="Helical" evidence="8">
    <location>
        <begin position="208"/>
        <end position="228"/>
    </location>
</feature>
<dbReference type="AlphaFoldDB" id="A0A9D1FCR6"/>
<keyword evidence="6 8" id="KW-1133">Transmembrane helix</keyword>
<comment type="subcellular location">
    <subcellularLocation>
        <location evidence="1">Cell membrane</location>
        <topology evidence="1">Multi-pass membrane protein</topology>
    </subcellularLocation>
</comment>
<dbReference type="InterPro" id="IPR003689">
    <property type="entry name" value="ZIP"/>
</dbReference>
<proteinExistence type="inferred from homology"/>
<evidence type="ECO:0000256" key="7">
    <source>
        <dbReference type="ARBA" id="ARBA00023136"/>
    </source>
</evidence>
<dbReference type="PANTHER" id="PTHR11040:SF211">
    <property type="entry name" value="ZINC TRANSPORTER ZIP11"/>
    <property type="match status" value="1"/>
</dbReference>
<comment type="caution">
    <text evidence="9">The sequence shown here is derived from an EMBL/GenBank/DDBJ whole genome shotgun (WGS) entry which is preliminary data.</text>
</comment>
<reference evidence="9" key="2">
    <citation type="journal article" date="2021" name="PeerJ">
        <title>Extensive microbial diversity within the chicken gut microbiome revealed by metagenomics and culture.</title>
        <authorList>
            <person name="Gilroy R."/>
            <person name="Ravi A."/>
            <person name="Getino M."/>
            <person name="Pursley I."/>
            <person name="Horton D.L."/>
            <person name="Alikhan N.F."/>
            <person name="Baker D."/>
            <person name="Gharbi K."/>
            <person name="Hall N."/>
            <person name="Watson M."/>
            <person name="Adriaenssens E.M."/>
            <person name="Foster-Nyarko E."/>
            <person name="Jarju S."/>
            <person name="Secka A."/>
            <person name="Antonio M."/>
            <person name="Oren A."/>
            <person name="Chaudhuri R.R."/>
            <person name="La Ragione R."/>
            <person name="Hildebrand F."/>
            <person name="Pallen M.J."/>
        </authorList>
    </citation>
    <scope>NUCLEOTIDE SEQUENCE</scope>
    <source>
        <strain evidence="9">ChiHjej10B9-9673</strain>
    </source>
</reference>
<feature type="transmembrane region" description="Helical" evidence="8">
    <location>
        <begin position="79"/>
        <end position="100"/>
    </location>
</feature>
<organism evidence="9 10">
    <name type="scientific">Candidatus Scatomorpha merdipullorum</name>
    <dbReference type="NCBI Taxonomy" id="2840927"/>
    <lineage>
        <taxon>Bacteria</taxon>
        <taxon>Bacillati</taxon>
        <taxon>Bacillota</taxon>
        <taxon>Clostridia</taxon>
        <taxon>Eubacteriales</taxon>
        <taxon>Candidatus Scatomorpha</taxon>
    </lineage>
</organism>
<keyword evidence="5" id="KW-0862">Zinc</keyword>
<dbReference type="EMBL" id="DVJK01000080">
    <property type="protein sequence ID" value="HIS66508.1"/>
    <property type="molecule type" value="Genomic_DNA"/>
</dbReference>
<evidence type="ECO:0000313" key="10">
    <source>
        <dbReference type="Proteomes" id="UP000824001"/>
    </source>
</evidence>
<evidence type="ECO:0000256" key="8">
    <source>
        <dbReference type="SAM" id="Phobius"/>
    </source>
</evidence>
<keyword evidence="7 8" id="KW-0472">Membrane</keyword>
<evidence type="ECO:0000256" key="4">
    <source>
        <dbReference type="ARBA" id="ARBA00022692"/>
    </source>
</evidence>
<accession>A0A9D1FCR6</accession>
<dbReference type="GO" id="GO:0005385">
    <property type="term" value="F:zinc ion transmembrane transporter activity"/>
    <property type="evidence" value="ECO:0007669"/>
    <property type="project" value="TreeGrafter"/>
</dbReference>
<comment type="similarity">
    <text evidence="2">Belongs to the ZIP transporter (TC 2.A.5) family.</text>
</comment>
<dbReference type="GO" id="GO:0005886">
    <property type="term" value="C:plasma membrane"/>
    <property type="evidence" value="ECO:0007669"/>
    <property type="project" value="UniProtKB-SubCell"/>
</dbReference>
<protein>
    <submittedName>
        <fullName evidence="9">ZIP family metal transporter</fullName>
    </submittedName>
</protein>
<feature type="transmembrane region" description="Helical" evidence="8">
    <location>
        <begin position="178"/>
        <end position="202"/>
    </location>
</feature>
<evidence type="ECO:0000256" key="3">
    <source>
        <dbReference type="ARBA" id="ARBA00022475"/>
    </source>
</evidence>